<evidence type="ECO:0000313" key="1">
    <source>
        <dbReference type="EMBL" id="MBK4725250.1"/>
    </source>
</evidence>
<accession>A0ACC5RL90</accession>
<dbReference type="Proteomes" id="UP000633731">
    <property type="component" value="Unassembled WGS sequence"/>
</dbReference>
<comment type="caution">
    <text evidence="1">The sequence shown here is derived from an EMBL/GenBank/DDBJ whole genome shotgun (WGS) entry which is preliminary data.</text>
</comment>
<evidence type="ECO:0000313" key="2">
    <source>
        <dbReference type="Proteomes" id="UP000633731"/>
    </source>
</evidence>
<gene>
    <name evidence="1" type="ORF">JJL49_08445</name>
</gene>
<keyword evidence="2" id="KW-1185">Reference proteome</keyword>
<sequence length="560" mass="65404">MMAALGEHFQRLYMLYAAHDVAHLQVDEVAHALSSTPRNARILLSRMRESGWIDWQPQRGRGKRSSLRFLITPQALQQHNLSDLLEHSQFDKALKMVGGSSPKIKDLIRDNFGTFITNDEVQLKIPYYRAIDGLNPLLPQRRTERHLIRQCFSGLTRYDPFQRAVVPDLAHYWLHNDSFTQWQFFLRKNLHFSDGSKINADEVRRCLEHARHSAQFRALFSDISEISLDGELKLSFLLQRPLENFPGLLSVLAARLFKTRNGQWLCSGPFCISEHSDTVLCLRRNSHYHQSRPMIDEVNVYRFDTQELNMSFITLLHTHQAESINKPTERKLEQGGCFLLIDSEGHCADMHWRRFLNEVLQPLDILRRSQLTPNYSTALAYATGMLPDWNHRIIDYGQPNPSFGNNRPLVLATFEQPELSELARGIVAILQQHGISCQIKQVSWLEFMSGKVEGADLWLSNFMIDFDDIYSALSWMIPDPVLKHLPQEMTQSLHLLIQQYSQHENEHFMPAIARWFMRITQQRWLLPLFHHWLDYESDSAFTWRDLSTLGWPDFSQLWIE</sequence>
<name>A0ACC5RL90_ENTAG</name>
<proteinExistence type="predicted"/>
<protein>
    <submittedName>
        <fullName evidence="1">SgrR family transcriptional regulator</fullName>
    </submittedName>
</protein>
<dbReference type="EMBL" id="JAEOXF010000004">
    <property type="protein sequence ID" value="MBK4725250.1"/>
    <property type="molecule type" value="Genomic_DNA"/>
</dbReference>
<organism evidence="1 2">
    <name type="scientific">Enterobacter agglomerans</name>
    <name type="common">Erwinia herbicola</name>
    <name type="synonym">Pantoea agglomerans</name>
    <dbReference type="NCBI Taxonomy" id="549"/>
    <lineage>
        <taxon>Bacteria</taxon>
        <taxon>Pseudomonadati</taxon>
        <taxon>Pseudomonadota</taxon>
        <taxon>Gammaproteobacteria</taxon>
        <taxon>Enterobacterales</taxon>
        <taxon>Erwiniaceae</taxon>
        <taxon>Pantoea</taxon>
        <taxon>Pantoea agglomerans group</taxon>
    </lineage>
</organism>
<reference evidence="1" key="1">
    <citation type="submission" date="2021-01" db="EMBL/GenBank/DDBJ databases">
        <title>Draft genome of Pantoea agglomerans Eh 335.</title>
        <authorList>
            <person name="Emsley S.A."/>
            <person name="Oline D.K."/>
            <person name="Saw J.H."/>
            <person name="Ushijima B."/>
            <person name="Videau P."/>
            <person name="Koyack M.J."/>
        </authorList>
    </citation>
    <scope>NUCLEOTIDE SEQUENCE</scope>
    <source>
        <strain evidence="1">Eh 335</strain>
    </source>
</reference>